<sequence>MDLIAEDRKQDVSVCVCSGHPFVAVTVFQNKRNIAFVRKQVLSYFRVFAKGRLQLLLITTIVWMSPYVKFTHNRERTRKRYDTFFYICIVV</sequence>
<name>A0AAP9MHU8_CLOIN</name>
<proteinExistence type="predicted"/>
<reference evidence="2 3" key="1">
    <citation type="submission" date="2020-02" db="EMBL/GenBank/DDBJ databases">
        <authorList>
            <person name="Kociolek L.K."/>
            <person name="Ozer E.A."/>
        </authorList>
    </citation>
    <scope>NUCLEOTIDE SEQUENCE [LARGE SCALE GENOMIC DNA]</scope>
    <source>
        <strain evidence="2 3">ATCC 14501</strain>
    </source>
</reference>
<keyword evidence="1" id="KW-1133">Transmembrane helix</keyword>
<dbReference type="Proteomes" id="UP000503330">
    <property type="component" value="Chromosome"/>
</dbReference>
<gene>
    <name evidence="2" type="ORF">G4D54_11975</name>
</gene>
<organism evidence="2 3">
    <name type="scientific">Clostridium innocuum</name>
    <dbReference type="NCBI Taxonomy" id="1522"/>
    <lineage>
        <taxon>Bacteria</taxon>
        <taxon>Bacillati</taxon>
        <taxon>Bacillota</taxon>
        <taxon>Clostridia</taxon>
        <taxon>Eubacteriales</taxon>
        <taxon>Clostridiaceae</taxon>
        <taxon>Clostridium</taxon>
    </lineage>
</organism>
<evidence type="ECO:0000256" key="1">
    <source>
        <dbReference type="SAM" id="Phobius"/>
    </source>
</evidence>
<feature type="transmembrane region" description="Helical" evidence="1">
    <location>
        <begin position="53"/>
        <end position="70"/>
    </location>
</feature>
<dbReference type="AlphaFoldDB" id="A0AAP9MHU8"/>
<evidence type="ECO:0000313" key="3">
    <source>
        <dbReference type="Proteomes" id="UP000503330"/>
    </source>
</evidence>
<accession>A0AAP9MHU8</accession>
<protein>
    <submittedName>
        <fullName evidence="2">Uncharacterized protein</fullName>
    </submittedName>
</protein>
<keyword evidence="1" id="KW-0472">Membrane</keyword>
<dbReference type="EMBL" id="CP048838">
    <property type="protein sequence ID" value="QJA03114.1"/>
    <property type="molecule type" value="Genomic_DNA"/>
</dbReference>
<keyword evidence="1" id="KW-0812">Transmembrane</keyword>
<evidence type="ECO:0000313" key="2">
    <source>
        <dbReference type="EMBL" id="QJA03114.1"/>
    </source>
</evidence>